<dbReference type="EMBL" id="LR721775">
    <property type="protein sequence ID" value="VVV57155.1"/>
    <property type="molecule type" value="Genomic_DNA"/>
</dbReference>
<accession>A0A5K0WVD8</accession>
<proteinExistence type="predicted"/>
<organism evidence="1">
    <name type="scientific">Nymphaea colorata</name>
    <name type="common">pocket water lily</name>
    <dbReference type="NCBI Taxonomy" id="210225"/>
    <lineage>
        <taxon>Eukaryota</taxon>
        <taxon>Viridiplantae</taxon>
        <taxon>Streptophyta</taxon>
        <taxon>Embryophyta</taxon>
        <taxon>Tracheophyta</taxon>
        <taxon>Spermatophyta</taxon>
        <taxon>Magnoliopsida</taxon>
        <taxon>Nymphaeales</taxon>
        <taxon>Nymphaeaceae</taxon>
        <taxon>Nymphaea</taxon>
    </lineage>
</organism>
<sequence>MWAGTRPRIHLRSACAEGQMIQVALVAELVEPYARLVSRMVEQLLRGTPFPIRLRRILNRRTAPRFYSPSPAPSQPPEIFAP</sequence>
<dbReference type="Gramene" id="NC10G0145220.1">
    <property type="protein sequence ID" value="NC10G0145220.1:cds"/>
    <property type="gene ID" value="NC10G0145220"/>
</dbReference>
<evidence type="ECO:0000313" key="1">
    <source>
        <dbReference type="EMBL" id="VVV57155.1"/>
    </source>
</evidence>
<dbReference type="PANTHER" id="PTHR48175">
    <property type="entry name" value="OS04G0581700 PROTEIN"/>
    <property type="match status" value="1"/>
</dbReference>
<dbReference type="PANTHER" id="PTHR48175:SF3">
    <property type="entry name" value="OS04G0581700 PROTEIN"/>
    <property type="match status" value="1"/>
</dbReference>
<reference evidence="1" key="1">
    <citation type="submission" date="2019-09" db="EMBL/GenBank/DDBJ databases">
        <authorList>
            <person name="Zhang L."/>
        </authorList>
    </citation>
    <scope>NUCLEOTIDE SEQUENCE</scope>
</reference>
<dbReference type="AlphaFoldDB" id="A0A5K0WVD8"/>
<gene>
    <name evidence="1" type="ORF">NYM_LOCUS4607</name>
</gene>
<name>A0A5K0WVD8_9MAGN</name>
<protein>
    <submittedName>
        <fullName evidence="1">Uncharacterized protein</fullName>
    </submittedName>
</protein>